<dbReference type="RefSeq" id="WP_130958050.1">
    <property type="nucleotide sequence ID" value="NZ_DBFBQU010000026.1"/>
</dbReference>
<sequence length="139" mass="16178">MGFLRNMLNNFSINRYRKELLQFIENLKVMNSDEIAFLVYSCWKTQGFFLLRGIDLLSPFEIEAEKPAYCTEFADIIRMLQKERKFVAAGACMPFLHTLRAAHFIELRGLCREMWAELARGMDNPTVSNFPDGFTPQPI</sequence>
<name>A0A6H3FBJ4_9BACT</name>
<organism evidence="1 2">
    <name type="scientific">Desulfovibrio legallii</name>
    <dbReference type="NCBI Taxonomy" id="571438"/>
    <lineage>
        <taxon>Bacteria</taxon>
        <taxon>Pseudomonadati</taxon>
        <taxon>Thermodesulfobacteriota</taxon>
        <taxon>Desulfovibrionia</taxon>
        <taxon>Desulfovibrionales</taxon>
        <taxon>Desulfovibrionaceae</taxon>
        <taxon>Desulfovibrio</taxon>
    </lineage>
</organism>
<dbReference type="Proteomes" id="UP000292919">
    <property type="component" value="Unassembled WGS sequence"/>
</dbReference>
<evidence type="ECO:0000313" key="2">
    <source>
        <dbReference type="Proteomes" id="UP000292919"/>
    </source>
</evidence>
<comment type="caution">
    <text evidence="1">The sequence shown here is derived from an EMBL/GenBank/DDBJ whole genome shotgun (WGS) entry which is preliminary data.</text>
</comment>
<keyword evidence="2" id="KW-1185">Reference proteome</keyword>
<proteinExistence type="predicted"/>
<gene>
    <name evidence="1" type="ORF">EB812_08155</name>
</gene>
<dbReference type="EMBL" id="SIXC01000008">
    <property type="protein sequence ID" value="TBH79552.1"/>
    <property type="molecule type" value="Genomic_DNA"/>
</dbReference>
<dbReference type="AlphaFoldDB" id="A0A6H3FBJ4"/>
<evidence type="ECO:0000313" key="1">
    <source>
        <dbReference type="EMBL" id="TBH79552.1"/>
    </source>
</evidence>
<protein>
    <submittedName>
        <fullName evidence="1">Uncharacterized protein</fullName>
    </submittedName>
</protein>
<reference evidence="1 2" key="1">
    <citation type="submission" date="2018-12" db="EMBL/GenBank/DDBJ databases">
        <title>First genome draft of Desulfovibrio legallis sp. nov.</title>
        <authorList>
            <person name="Ben Dhia O."/>
            <person name="Najjari A."/>
            <person name="Ferjani R."/>
            <person name="Fhoula I."/>
            <person name="Fardeau M.-L."/>
            <person name="Boudabbous A."/>
            <person name="Ouzari H.I."/>
        </authorList>
    </citation>
    <scope>NUCLEOTIDE SEQUENCE [LARGE SCALE GENOMIC DNA]</scope>
    <source>
        <strain evidence="1 2">H1T</strain>
    </source>
</reference>
<accession>A0A6H3FBJ4</accession>